<organism evidence="2">
    <name type="scientific">Ixodes ricinus</name>
    <name type="common">Common tick</name>
    <name type="synonym">Acarus ricinus</name>
    <dbReference type="NCBI Taxonomy" id="34613"/>
    <lineage>
        <taxon>Eukaryota</taxon>
        <taxon>Metazoa</taxon>
        <taxon>Ecdysozoa</taxon>
        <taxon>Arthropoda</taxon>
        <taxon>Chelicerata</taxon>
        <taxon>Arachnida</taxon>
        <taxon>Acari</taxon>
        <taxon>Parasitiformes</taxon>
        <taxon>Ixodida</taxon>
        <taxon>Ixodoidea</taxon>
        <taxon>Ixodidae</taxon>
        <taxon>Ixodinae</taxon>
        <taxon>Ixodes</taxon>
    </lineage>
</organism>
<evidence type="ECO:0008006" key="3">
    <source>
        <dbReference type="Google" id="ProtNLM"/>
    </source>
</evidence>
<feature type="signal peptide" evidence="1">
    <location>
        <begin position="1"/>
        <end position="19"/>
    </location>
</feature>
<evidence type="ECO:0000256" key="1">
    <source>
        <dbReference type="SAM" id="SignalP"/>
    </source>
</evidence>
<name>A0A0K8R304_IXORI</name>
<evidence type="ECO:0000313" key="2">
    <source>
        <dbReference type="EMBL" id="JAA65467.1"/>
    </source>
</evidence>
<proteinExistence type="evidence at transcript level"/>
<dbReference type="AlphaFoldDB" id="A0A0K8R304"/>
<accession>A0A0K8R304</accession>
<keyword evidence="1" id="KW-0732">Signal</keyword>
<reference evidence="2" key="1">
    <citation type="submission" date="2012-12" db="EMBL/GenBank/DDBJ databases">
        <title>Identification and characterization of a phenylalanine ammonia-lyase gene family in Isatis indigotica Fort.</title>
        <authorList>
            <person name="Liu Q."/>
            <person name="Chen J."/>
            <person name="Zhou X."/>
            <person name="Di P."/>
            <person name="Xiao Y."/>
            <person name="Xuan H."/>
            <person name="Zhang L."/>
            <person name="Chen W."/>
        </authorList>
    </citation>
    <scope>NUCLEOTIDE SEQUENCE</scope>
    <source>
        <tissue evidence="2">Salivary gland</tissue>
    </source>
</reference>
<sequence length="180" mass="21085">MLLAIVVGVLVIWQAFVVPEPLVTYPPGDIRNNRSEWIRKFLMNASNYPRRNRSDPSTRVHKHPDCQLVTRHTFVPYDEDNPWSKILSLYCQRKPPEIPQPVMGTFGRRPYKCKVCCVTRNETKSNYILKNIWQGAPCSERMRCDAHGNCKNADLDNLPDKLPEPFWKMVELTWENRWTG</sequence>
<protein>
    <recommendedName>
        <fullName evidence="3">Secreted protein</fullName>
    </recommendedName>
</protein>
<dbReference type="EMBL" id="GADI01008341">
    <property type="protein sequence ID" value="JAA65467.1"/>
    <property type="molecule type" value="mRNA"/>
</dbReference>
<feature type="chain" id="PRO_5005515879" description="Secreted protein" evidence="1">
    <location>
        <begin position="20"/>
        <end position="180"/>
    </location>
</feature>